<dbReference type="Proteomes" id="UP000050378">
    <property type="component" value="Unassembled WGS sequence"/>
</dbReference>
<keyword evidence="1" id="KW-0732">Signal</keyword>
<feature type="signal peptide" evidence="1">
    <location>
        <begin position="1"/>
        <end position="21"/>
    </location>
</feature>
<evidence type="ECO:0000313" key="4">
    <source>
        <dbReference type="Proteomes" id="UP000050378"/>
    </source>
</evidence>
<feature type="chain" id="PRO_5006137511" description="PpiC domain-containing protein" evidence="1">
    <location>
        <begin position="22"/>
        <end position="394"/>
    </location>
</feature>
<dbReference type="InterPro" id="IPR000297">
    <property type="entry name" value="PPIase_PpiC"/>
</dbReference>
<evidence type="ECO:0000256" key="1">
    <source>
        <dbReference type="SAM" id="SignalP"/>
    </source>
</evidence>
<dbReference type="EMBL" id="LJTC01000007">
    <property type="protein sequence ID" value="KPM83285.1"/>
    <property type="molecule type" value="Genomic_DNA"/>
</dbReference>
<dbReference type="PATRIC" id="fig|570156.3.peg.3408"/>
<dbReference type="AlphaFoldDB" id="A0A0P7D4E6"/>
<accession>A0A0P7D4E6</accession>
<feature type="domain" description="PpiC" evidence="2">
    <location>
        <begin position="243"/>
        <end position="345"/>
    </location>
</feature>
<organism evidence="3 4">
    <name type="scientific">Pseudoalteromonas lipolytica</name>
    <dbReference type="NCBI Taxonomy" id="570156"/>
    <lineage>
        <taxon>Bacteria</taxon>
        <taxon>Pseudomonadati</taxon>
        <taxon>Pseudomonadota</taxon>
        <taxon>Gammaproteobacteria</taxon>
        <taxon>Alteromonadales</taxon>
        <taxon>Pseudoalteromonadaceae</taxon>
        <taxon>Pseudoalteromonas</taxon>
    </lineage>
</organism>
<reference evidence="3 4" key="1">
    <citation type="submission" date="2015-09" db="EMBL/GenBank/DDBJ databases">
        <title>Draft Genome Sequence of Pseudoalteromonas lipolytica UCD-48B.</title>
        <authorList>
            <person name="Krusor M."/>
            <person name="Coil D.A."/>
            <person name="Lang J.M."/>
            <person name="Eisen J.A."/>
            <person name="Alexiev A."/>
        </authorList>
    </citation>
    <scope>NUCLEOTIDE SEQUENCE [LARGE SCALE GENOMIC DNA]</scope>
    <source>
        <strain evidence="3 4">UCD-48B</strain>
    </source>
</reference>
<dbReference type="GO" id="GO:0003755">
    <property type="term" value="F:peptidyl-prolyl cis-trans isomerase activity"/>
    <property type="evidence" value="ECO:0007669"/>
    <property type="project" value="InterPro"/>
</dbReference>
<sequence>MRGLYILTALLGLLFSNLAVAAFNQYTESEIDLMWQVYKEQSPDISKQQTRERLYENQFLLKYAQKNMPELVERQASVGFSTHYHVMRYLDNLFIHQLNLTGKPATTGLEPFDKHWLKTDLGLYPLDGQYSDAQIKQFNDIKLDLFENSMTLYEFIAPLSMQTRFRLHQGDSELFKTEVLKHRQFLLHLKQADAVIQTQQISLPHLYSIAKGDILRPSIQSWLGVKGIMHVESPVLTRLENKVTDAEIQQYYQQHKERFHYLKSVKAHGGEFTDREAALAFKKQAETSSIQHALKQLNQPDIYAQYNNYLTREHKRNWAVQLAFTQKPQQLSEVIRSPNGLWVVVMSYDHAFGYFDANDETVRYQAKKAIAVEKAIINYQQSWLAWQKAHGIKL</sequence>
<proteinExistence type="predicted"/>
<evidence type="ECO:0000259" key="2">
    <source>
        <dbReference type="Pfam" id="PF13145"/>
    </source>
</evidence>
<dbReference type="RefSeq" id="WP_235523694.1">
    <property type="nucleotide sequence ID" value="NZ_LJTC01000007.1"/>
</dbReference>
<gene>
    <name evidence="3" type="ORF">AOG27_11605</name>
</gene>
<protein>
    <recommendedName>
        <fullName evidence="2">PpiC domain-containing protein</fullName>
    </recommendedName>
</protein>
<evidence type="ECO:0000313" key="3">
    <source>
        <dbReference type="EMBL" id="KPM83285.1"/>
    </source>
</evidence>
<comment type="caution">
    <text evidence="3">The sequence shown here is derived from an EMBL/GenBank/DDBJ whole genome shotgun (WGS) entry which is preliminary data.</text>
</comment>
<dbReference type="Pfam" id="PF13145">
    <property type="entry name" value="Rotamase_2"/>
    <property type="match status" value="1"/>
</dbReference>
<dbReference type="STRING" id="570156.AOG27_11605"/>
<name>A0A0P7D4E6_9GAMM</name>